<feature type="transmembrane region" description="Helical" evidence="1">
    <location>
        <begin position="73"/>
        <end position="90"/>
    </location>
</feature>
<proteinExistence type="predicted"/>
<comment type="caution">
    <text evidence="2">The sequence shown here is derived from an EMBL/GenBank/DDBJ whole genome shotgun (WGS) entry which is preliminary data.</text>
</comment>
<evidence type="ECO:0000313" key="2">
    <source>
        <dbReference type="EMBL" id="PAV16656.1"/>
    </source>
</evidence>
<dbReference type="EMBL" id="NBII01000008">
    <property type="protein sequence ID" value="PAV16656.1"/>
    <property type="molecule type" value="Genomic_DNA"/>
</dbReference>
<name>A0A286UAT2_9AGAM</name>
<feature type="transmembrane region" description="Helical" evidence="1">
    <location>
        <begin position="41"/>
        <end position="61"/>
    </location>
</feature>
<keyword evidence="3" id="KW-1185">Reference proteome</keyword>
<dbReference type="Proteomes" id="UP000217199">
    <property type="component" value="Unassembled WGS sequence"/>
</dbReference>
<organism evidence="2 3">
    <name type="scientific">Pyrrhoderma noxium</name>
    <dbReference type="NCBI Taxonomy" id="2282107"/>
    <lineage>
        <taxon>Eukaryota</taxon>
        <taxon>Fungi</taxon>
        <taxon>Dikarya</taxon>
        <taxon>Basidiomycota</taxon>
        <taxon>Agaricomycotina</taxon>
        <taxon>Agaricomycetes</taxon>
        <taxon>Hymenochaetales</taxon>
        <taxon>Hymenochaetaceae</taxon>
        <taxon>Pyrrhoderma</taxon>
    </lineage>
</organism>
<evidence type="ECO:0000256" key="1">
    <source>
        <dbReference type="SAM" id="Phobius"/>
    </source>
</evidence>
<dbReference type="InParanoid" id="A0A286UAT2"/>
<gene>
    <name evidence="2" type="ORF">PNOK_0827600</name>
</gene>
<evidence type="ECO:0000313" key="3">
    <source>
        <dbReference type="Proteomes" id="UP000217199"/>
    </source>
</evidence>
<keyword evidence="1" id="KW-0812">Transmembrane</keyword>
<keyword evidence="1" id="KW-0472">Membrane</keyword>
<dbReference type="AlphaFoldDB" id="A0A286UAT2"/>
<feature type="transmembrane region" description="Helical" evidence="1">
    <location>
        <begin position="151"/>
        <end position="169"/>
    </location>
</feature>
<keyword evidence="1" id="KW-1133">Transmembrane helix</keyword>
<feature type="transmembrane region" description="Helical" evidence="1">
    <location>
        <begin position="175"/>
        <end position="197"/>
    </location>
</feature>
<accession>A0A286UAT2</accession>
<reference evidence="2 3" key="1">
    <citation type="journal article" date="2017" name="Mol. Ecol.">
        <title>Comparative and population genomic landscape of Phellinus noxius: A hypervariable fungus causing root rot in trees.</title>
        <authorList>
            <person name="Chung C.L."/>
            <person name="Lee T.J."/>
            <person name="Akiba M."/>
            <person name="Lee H.H."/>
            <person name="Kuo T.H."/>
            <person name="Liu D."/>
            <person name="Ke H.M."/>
            <person name="Yokoi T."/>
            <person name="Roa M.B."/>
            <person name="Lu M.J."/>
            <person name="Chang Y.Y."/>
            <person name="Ann P.J."/>
            <person name="Tsai J.N."/>
            <person name="Chen C.Y."/>
            <person name="Tzean S.S."/>
            <person name="Ota Y."/>
            <person name="Hattori T."/>
            <person name="Sahashi N."/>
            <person name="Liou R.F."/>
            <person name="Kikuchi T."/>
            <person name="Tsai I.J."/>
        </authorList>
    </citation>
    <scope>NUCLEOTIDE SEQUENCE [LARGE SCALE GENOMIC DNA]</scope>
    <source>
        <strain evidence="2 3">FFPRI411160</strain>
    </source>
</reference>
<feature type="transmembrane region" description="Helical" evidence="1">
    <location>
        <begin position="110"/>
        <end position="130"/>
    </location>
</feature>
<protein>
    <submittedName>
        <fullName evidence="2">Uncharacterized protein</fullName>
    </submittedName>
</protein>
<sequence>MTSYLSYSNFEEFKRDIYLTRLENYVELTTLDSEISLMYNILYHTSYISAYIIILLADFALQLKLYALYQKSKRVLIFLITLSITIILITDSEEKFATRSAIYPPYYDKILIPKLIEEGIMLVLALHVGIKNMRQNREISNSLFNLLVKDSISYFVVVFSLCLSTQLLCSLADPVFFQITGPISLAIGSTLSQYLLINIRIQASKKERIESEVSLEGIQFQSRPEFNEDIHGASFDSIHLTMDTAD</sequence>